<comment type="caution">
    <text evidence="5">The sequence shown here is derived from an EMBL/GenBank/DDBJ whole genome shotgun (WGS) entry which is preliminary data.</text>
</comment>
<sequence length="610" mass="68607">MVIIGILGVLSSTLWAAVPTVKSIQPSTWWVGLNNPKLTLLISGKNLSNNQVHTSSGDVRVLTTRAADHDNYLFVDLEILPSAKPGSVKLIFTNNKKETTSASLQLLAKPTHHAAPIDNSDIIYQIFPDRIYNANPKNDNPSEILERADPLNPSGIHGGDFAGLIRLTDYFDTLGITTIELTSILATNQFVNSYERMGVTNFYAPDNRLGSMDELKKWIQKLHERQIKTILTFPLNQMGKQNPLALSPPVKQWLMPDQYAYIEPKPQPVHFDPYATAEDSLSAFATWPELDIIALNTNHPDLKSYLTQCCLWWMITTDADALKIDNSFTIAADLTQSLHATLSSEIPGFTLILDTPSPSPLIQTHEINRLTLARSARLSDYPLQHTLAHCFSNHTPPLEGLMRLYETMSWDLGYHRPVHNIVFADNHKTNRAYTNADLHLNEFLMMTDLVFTTRGIPMLLYGSEYLTDGNLMKGKADGRKDFPAFTALDSLSHSIGHGLTPEQWHAWRHIKKTIDIRRQCPALQTGKFIHFIPQNDLYVYFRTHPKQTIMVVVNNHPTEKKRLAPTLYSSQLSTIEAATDLMTGQKYVPLDNIIIAPKSVMILELNATQI</sequence>
<dbReference type="InterPro" id="IPR013780">
    <property type="entry name" value="Glyco_hydro_b"/>
</dbReference>
<dbReference type="Gene3D" id="3.20.20.80">
    <property type="entry name" value="Glycosidases"/>
    <property type="match status" value="1"/>
</dbReference>
<organism evidence="5 6">
    <name type="scientific">Breznakibacter xylanolyticus</name>
    <dbReference type="NCBI Taxonomy" id="990"/>
    <lineage>
        <taxon>Bacteria</taxon>
        <taxon>Pseudomonadati</taxon>
        <taxon>Bacteroidota</taxon>
        <taxon>Bacteroidia</taxon>
        <taxon>Marinilabiliales</taxon>
        <taxon>Marinilabiliaceae</taxon>
        <taxon>Breznakibacter</taxon>
    </lineage>
</organism>
<dbReference type="Pfam" id="PF00128">
    <property type="entry name" value="Alpha-amylase"/>
    <property type="match status" value="1"/>
</dbReference>
<reference evidence="5 6" key="1">
    <citation type="submission" date="2018-06" db="EMBL/GenBank/DDBJ databases">
        <title>Genomic Encyclopedia of Archaeal and Bacterial Type Strains, Phase II (KMG-II): from individual species to whole genera.</title>
        <authorList>
            <person name="Goeker M."/>
        </authorList>
    </citation>
    <scope>NUCLEOTIDE SEQUENCE [LARGE SCALE GENOMIC DNA]</scope>
    <source>
        <strain evidence="5 6">DSM 6779</strain>
    </source>
</reference>
<dbReference type="SUPFAM" id="SSF51011">
    <property type="entry name" value="Glycosyl hydrolase domain"/>
    <property type="match status" value="1"/>
</dbReference>
<dbReference type="Proteomes" id="UP000249239">
    <property type="component" value="Unassembled WGS sequence"/>
</dbReference>
<dbReference type="SMART" id="SM00642">
    <property type="entry name" value="Aamy"/>
    <property type="match status" value="1"/>
</dbReference>
<evidence type="ECO:0000259" key="4">
    <source>
        <dbReference type="SMART" id="SM00642"/>
    </source>
</evidence>
<dbReference type="InterPro" id="IPR019492">
    <property type="entry name" value="Cyclo-malto-dextrinase_C"/>
</dbReference>
<feature type="chain" id="PRO_5015894995" evidence="3">
    <location>
        <begin position="17"/>
        <end position="610"/>
    </location>
</feature>
<dbReference type="EMBL" id="QKZK01000001">
    <property type="protein sequence ID" value="PZX20727.1"/>
    <property type="molecule type" value="Genomic_DNA"/>
</dbReference>
<dbReference type="PANTHER" id="PTHR10357:SF210">
    <property type="entry name" value="MALTODEXTRIN GLUCOSIDASE"/>
    <property type="match status" value="1"/>
</dbReference>
<feature type="domain" description="Glycosyl hydrolase family 13 catalytic" evidence="4">
    <location>
        <begin position="125"/>
        <end position="517"/>
    </location>
</feature>
<keyword evidence="1" id="KW-0378">Hydrolase</keyword>
<dbReference type="Gene3D" id="2.60.40.10">
    <property type="entry name" value="Immunoglobulins"/>
    <property type="match status" value="1"/>
</dbReference>
<dbReference type="PANTHER" id="PTHR10357">
    <property type="entry name" value="ALPHA-AMYLASE FAMILY MEMBER"/>
    <property type="match status" value="1"/>
</dbReference>
<proteinExistence type="predicted"/>
<dbReference type="InterPro" id="IPR006047">
    <property type="entry name" value="GH13_cat_dom"/>
</dbReference>
<dbReference type="Pfam" id="PF10438">
    <property type="entry name" value="Cyc-maltodext_C"/>
    <property type="match status" value="1"/>
</dbReference>
<gene>
    <name evidence="5" type="ORF">LX69_00152</name>
</gene>
<evidence type="ECO:0000313" key="6">
    <source>
        <dbReference type="Proteomes" id="UP000249239"/>
    </source>
</evidence>
<evidence type="ECO:0000256" key="2">
    <source>
        <dbReference type="ARBA" id="ARBA00023295"/>
    </source>
</evidence>
<dbReference type="InterPro" id="IPR014756">
    <property type="entry name" value="Ig_E-set"/>
</dbReference>
<dbReference type="AlphaFoldDB" id="A0A2W7NRJ6"/>
<dbReference type="Gene3D" id="2.60.40.1180">
    <property type="entry name" value="Golgi alpha-mannosidase II"/>
    <property type="match status" value="1"/>
</dbReference>
<dbReference type="SUPFAM" id="SSF81296">
    <property type="entry name" value="E set domains"/>
    <property type="match status" value="1"/>
</dbReference>
<accession>A0A2W7NRJ6</accession>
<dbReference type="SUPFAM" id="SSF51445">
    <property type="entry name" value="(Trans)glycosidases"/>
    <property type="match status" value="1"/>
</dbReference>
<keyword evidence="3" id="KW-0732">Signal</keyword>
<keyword evidence="2 5" id="KW-0326">Glycosidase</keyword>
<feature type="signal peptide" evidence="3">
    <location>
        <begin position="1"/>
        <end position="16"/>
    </location>
</feature>
<evidence type="ECO:0000256" key="1">
    <source>
        <dbReference type="ARBA" id="ARBA00022801"/>
    </source>
</evidence>
<dbReference type="InterPro" id="IPR013783">
    <property type="entry name" value="Ig-like_fold"/>
</dbReference>
<keyword evidence="6" id="KW-1185">Reference proteome</keyword>
<dbReference type="InterPro" id="IPR017853">
    <property type="entry name" value="GH"/>
</dbReference>
<protein>
    <submittedName>
        <fullName evidence="5">Glycosidase</fullName>
    </submittedName>
</protein>
<dbReference type="InterPro" id="IPR015171">
    <property type="entry name" value="Cyc-maltodext_N"/>
</dbReference>
<dbReference type="Pfam" id="PF09087">
    <property type="entry name" value="Cyc-maltodext_N"/>
    <property type="match status" value="1"/>
</dbReference>
<dbReference type="GO" id="GO:0005975">
    <property type="term" value="P:carbohydrate metabolic process"/>
    <property type="evidence" value="ECO:0007669"/>
    <property type="project" value="InterPro"/>
</dbReference>
<name>A0A2W7NRJ6_9BACT</name>
<dbReference type="GO" id="GO:0016798">
    <property type="term" value="F:hydrolase activity, acting on glycosyl bonds"/>
    <property type="evidence" value="ECO:0007669"/>
    <property type="project" value="UniProtKB-KW"/>
</dbReference>
<evidence type="ECO:0000256" key="3">
    <source>
        <dbReference type="SAM" id="SignalP"/>
    </source>
</evidence>
<evidence type="ECO:0000313" key="5">
    <source>
        <dbReference type="EMBL" id="PZX20727.1"/>
    </source>
</evidence>